<dbReference type="GO" id="GO:0046872">
    <property type="term" value="F:metal ion binding"/>
    <property type="evidence" value="ECO:0007669"/>
    <property type="project" value="UniProtKB-KW"/>
</dbReference>
<keyword evidence="7" id="KW-0934">Plastid</keyword>
<proteinExistence type="inferred from homology"/>
<comment type="function">
    <text evidence="6 7">Removes the formyl group from the N-terminal Met of newly synthesized proteins.</text>
</comment>
<dbReference type="GO" id="GO:0042586">
    <property type="term" value="F:peptide deformylase activity"/>
    <property type="evidence" value="ECO:0007669"/>
    <property type="project" value="UniProtKB-EC"/>
</dbReference>
<evidence type="ECO:0000256" key="2">
    <source>
        <dbReference type="ARBA" id="ARBA00012175"/>
    </source>
</evidence>
<evidence type="ECO:0000256" key="7">
    <source>
        <dbReference type="RuleBase" id="RU362111"/>
    </source>
</evidence>
<comment type="caution">
    <text evidence="8">The sequence shown here is derived from an EMBL/GenBank/DDBJ whole genome shotgun (WGS) entry which is preliminary data.</text>
</comment>
<dbReference type="FunFam" id="3.90.45.10:FF:000003">
    <property type="entry name" value="Peptide deformylase"/>
    <property type="match status" value="1"/>
</dbReference>
<keyword evidence="4 7" id="KW-0378">Hydrolase</keyword>
<evidence type="ECO:0000256" key="4">
    <source>
        <dbReference type="ARBA" id="ARBA00022801"/>
    </source>
</evidence>
<dbReference type="PANTHER" id="PTHR10458:SF2">
    <property type="entry name" value="PEPTIDE DEFORMYLASE, MITOCHONDRIAL"/>
    <property type="match status" value="1"/>
</dbReference>
<evidence type="ECO:0000256" key="6">
    <source>
        <dbReference type="ARBA" id="ARBA00037114"/>
    </source>
</evidence>
<reference evidence="8" key="1">
    <citation type="submission" date="2021-08" db="EMBL/GenBank/DDBJ databases">
        <title>WGS assembly of Ceratopteris richardii.</title>
        <authorList>
            <person name="Marchant D.B."/>
            <person name="Chen G."/>
            <person name="Jenkins J."/>
            <person name="Shu S."/>
            <person name="Leebens-Mack J."/>
            <person name="Grimwood J."/>
            <person name="Schmutz J."/>
            <person name="Soltis P."/>
            <person name="Soltis D."/>
            <person name="Chen Z.-H."/>
        </authorList>
    </citation>
    <scope>NUCLEOTIDE SEQUENCE</scope>
    <source>
        <strain evidence="8">Whitten #5841</strain>
        <tissue evidence="8">Leaf</tissue>
    </source>
</reference>
<evidence type="ECO:0000256" key="3">
    <source>
        <dbReference type="ARBA" id="ARBA00022723"/>
    </source>
</evidence>
<evidence type="ECO:0000313" key="9">
    <source>
        <dbReference type="Proteomes" id="UP000825935"/>
    </source>
</evidence>
<keyword evidence="9" id="KW-1185">Reference proteome</keyword>
<dbReference type="InterPro" id="IPR023635">
    <property type="entry name" value="Peptide_deformylase"/>
</dbReference>
<evidence type="ECO:0000256" key="5">
    <source>
        <dbReference type="ARBA" id="ARBA00022917"/>
    </source>
</evidence>
<evidence type="ECO:0000256" key="1">
    <source>
        <dbReference type="ARBA" id="ARBA00010759"/>
    </source>
</evidence>
<keyword evidence="7" id="KW-0150">Chloroplast</keyword>
<dbReference type="HAMAP" id="MF_00163">
    <property type="entry name" value="Pep_deformylase"/>
    <property type="match status" value="1"/>
</dbReference>
<gene>
    <name evidence="8" type="ORF">KP509_36G060200</name>
</gene>
<keyword evidence="5 7" id="KW-0648">Protein biosynthesis</keyword>
<keyword evidence="7" id="KW-0809">Transit peptide</keyword>
<evidence type="ECO:0000313" key="8">
    <source>
        <dbReference type="EMBL" id="KAH7281720.1"/>
    </source>
</evidence>
<comment type="similarity">
    <text evidence="1 7">Belongs to the polypeptide deformylase family.</text>
</comment>
<keyword evidence="3 7" id="KW-0479">Metal-binding</keyword>
<dbReference type="GO" id="GO:0005739">
    <property type="term" value="C:mitochondrion"/>
    <property type="evidence" value="ECO:0007669"/>
    <property type="project" value="UniProtKB-ARBA"/>
</dbReference>
<dbReference type="OMA" id="HLYYDHI"/>
<sequence>MASRAPPALAARYAHSSVGARACTNRPYLLQRNSLASAWKRAVLRLAHWPASARALPRKGVAFSFFKIGSPAPKLPEVVKAGDPVLNEPADPVPLSEICTPRIQEIIDNMIAVMRAVPGVGLAAPQTGIPLQIIVLEDTKEYISYVSEEEANLQQRIPFDLLVICNPILKPLGTCRARFFEGCMSIEGYRGLVERQLEVEVSGFGRDGSPIKLQASGWQARILQHECDHLKGELYVDKMLPKSFRTSANLRLPLASGCPKPGLC</sequence>
<dbReference type="SUPFAM" id="SSF56420">
    <property type="entry name" value="Peptide deformylase"/>
    <property type="match status" value="1"/>
</dbReference>
<dbReference type="GO" id="GO:0006412">
    <property type="term" value="P:translation"/>
    <property type="evidence" value="ECO:0007669"/>
    <property type="project" value="UniProtKB-KW"/>
</dbReference>
<comment type="catalytic activity">
    <reaction evidence="7">
        <text>N-terminal N-formyl-L-methionyl-[peptide] + H2O = N-terminal L-methionyl-[peptide] + formate</text>
        <dbReference type="Rhea" id="RHEA:24420"/>
        <dbReference type="Rhea" id="RHEA-COMP:10639"/>
        <dbReference type="Rhea" id="RHEA-COMP:10640"/>
        <dbReference type="ChEBI" id="CHEBI:15377"/>
        <dbReference type="ChEBI" id="CHEBI:15740"/>
        <dbReference type="ChEBI" id="CHEBI:49298"/>
        <dbReference type="ChEBI" id="CHEBI:64731"/>
        <dbReference type="EC" id="3.5.1.88"/>
    </reaction>
</comment>
<dbReference type="PANTHER" id="PTHR10458">
    <property type="entry name" value="PEPTIDE DEFORMYLASE"/>
    <property type="match status" value="1"/>
</dbReference>
<organism evidence="8 9">
    <name type="scientific">Ceratopteris richardii</name>
    <name type="common">Triangle waterfern</name>
    <dbReference type="NCBI Taxonomy" id="49495"/>
    <lineage>
        <taxon>Eukaryota</taxon>
        <taxon>Viridiplantae</taxon>
        <taxon>Streptophyta</taxon>
        <taxon>Embryophyta</taxon>
        <taxon>Tracheophyta</taxon>
        <taxon>Polypodiopsida</taxon>
        <taxon>Polypodiidae</taxon>
        <taxon>Polypodiales</taxon>
        <taxon>Pteridineae</taxon>
        <taxon>Pteridaceae</taxon>
        <taxon>Parkerioideae</taxon>
        <taxon>Ceratopteris</taxon>
    </lineage>
</organism>
<accession>A0A8T2QDL3</accession>
<comment type="subcellular location">
    <subcellularLocation>
        <location evidence="7">Plastid</location>
        <location evidence="7">Chloroplast</location>
    </subcellularLocation>
</comment>
<name>A0A8T2QDL3_CERRI</name>
<dbReference type="GO" id="GO:0009507">
    <property type="term" value="C:chloroplast"/>
    <property type="evidence" value="ECO:0007669"/>
    <property type="project" value="UniProtKB-SubCell"/>
</dbReference>
<dbReference type="AlphaFoldDB" id="A0A8T2QDL3"/>
<dbReference type="CDD" id="cd00487">
    <property type="entry name" value="Pep_deformylase"/>
    <property type="match status" value="1"/>
</dbReference>
<dbReference type="Gene3D" id="3.90.45.10">
    <property type="entry name" value="Peptide deformylase"/>
    <property type="match status" value="1"/>
</dbReference>
<dbReference type="PRINTS" id="PR01576">
    <property type="entry name" value="PDEFORMYLASE"/>
</dbReference>
<protein>
    <recommendedName>
        <fullName evidence="2 7">Peptide deformylase</fullName>
        <ecNumber evidence="2 7">3.5.1.88</ecNumber>
    </recommendedName>
</protein>
<dbReference type="OrthoDB" id="276063at2759"/>
<dbReference type="EMBL" id="CM035441">
    <property type="protein sequence ID" value="KAH7281720.1"/>
    <property type="molecule type" value="Genomic_DNA"/>
</dbReference>
<dbReference type="EC" id="3.5.1.88" evidence="2 7"/>
<dbReference type="Proteomes" id="UP000825935">
    <property type="component" value="Chromosome 36"/>
</dbReference>
<dbReference type="NCBIfam" id="NF001159">
    <property type="entry name" value="PRK00150.1-3"/>
    <property type="match status" value="1"/>
</dbReference>
<dbReference type="Pfam" id="PF01327">
    <property type="entry name" value="Pep_deformylase"/>
    <property type="match status" value="1"/>
</dbReference>
<dbReference type="InterPro" id="IPR036821">
    <property type="entry name" value="Peptide_deformylase_sf"/>
</dbReference>